<dbReference type="AlphaFoldDB" id="A0A6V8P8C3"/>
<dbReference type="Pfam" id="PF02867">
    <property type="entry name" value="Ribonuc_red_lgC"/>
    <property type="match status" value="2"/>
</dbReference>
<dbReference type="PRINTS" id="PR01183">
    <property type="entry name" value="RIBORDTASEM1"/>
</dbReference>
<comment type="caution">
    <text evidence="6">The sequence shown here is derived from an EMBL/GenBank/DDBJ whole genome shotgun (WGS) entry which is preliminary data.</text>
</comment>
<keyword evidence="7" id="KW-1185">Reference proteome</keyword>
<reference evidence="6 7" key="1">
    <citation type="journal article" date="2020" name="Front. Microbiol.">
        <title>Single-cell genomics of novel Actinobacteria with the Wood-Ljungdahl pathway discovered in a serpentinizing system.</title>
        <authorList>
            <person name="Merino N."/>
            <person name="Kawai M."/>
            <person name="Boyd E.S."/>
            <person name="Colman D.R."/>
            <person name="McGlynn S.E."/>
            <person name="Nealson K.H."/>
            <person name="Kurokawa K."/>
            <person name="Hongoh Y."/>
        </authorList>
    </citation>
    <scope>NUCLEOTIDE SEQUENCE [LARGE SCALE GENOMIC DNA]</scope>
    <source>
        <strain evidence="6 7">S33</strain>
    </source>
</reference>
<dbReference type="InterPro" id="IPR000788">
    <property type="entry name" value="RNR_lg_C"/>
</dbReference>
<evidence type="ECO:0000256" key="2">
    <source>
        <dbReference type="ARBA" id="ARBA00022628"/>
    </source>
</evidence>
<feature type="non-terminal residue" evidence="6">
    <location>
        <position position="1"/>
    </location>
</feature>
<comment type="cofactor">
    <cofactor evidence="1">
        <name>adenosylcob(III)alamin</name>
        <dbReference type="ChEBI" id="CHEBI:18408"/>
    </cofactor>
</comment>
<proteinExistence type="predicted"/>
<sequence>RDGEAQVDWQKLKDTTWKSVHFLDNVIDVNKYPLKKIEEMTKANRKIGLGVMGWSDMLIQMNIPYNSGRAVGLAEEVMGFIQAEGKKASSALAEERGVFENYKGSIYDGKLRVRNATVTTIAPTGTLSIISGCSSGIEPLFAVSYVRTVMEGSRLIEVNPHFEKVAKERGFWSRELMEKIAEKGTIKDFKEIPDDVKAVFVTAHDITPEEHIIMQ</sequence>
<evidence type="ECO:0000256" key="4">
    <source>
        <dbReference type="ARBA" id="ARBA00023285"/>
    </source>
</evidence>
<feature type="domain" description="Ribonucleotide reductase large subunit C-terminal" evidence="5">
    <location>
        <begin position="4"/>
        <end position="108"/>
    </location>
</feature>
<evidence type="ECO:0000256" key="1">
    <source>
        <dbReference type="ARBA" id="ARBA00001922"/>
    </source>
</evidence>
<keyword evidence="4" id="KW-0170">Cobalt</keyword>
<dbReference type="Proteomes" id="UP000591948">
    <property type="component" value="Unassembled WGS sequence"/>
</dbReference>
<feature type="domain" description="Ribonucleotide reductase large subunit C-terminal" evidence="5">
    <location>
        <begin position="113"/>
        <end position="215"/>
    </location>
</feature>
<keyword evidence="3" id="KW-0560">Oxidoreductase</keyword>
<dbReference type="SUPFAM" id="SSF51998">
    <property type="entry name" value="PFL-like glycyl radical enzymes"/>
    <property type="match status" value="1"/>
</dbReference>
<name>A0A6V8P8C3_9ACTN</name>
<dbReference type="Gene3D" id="3.20.70.20">
    <property type="match status" value="1"/>
</dbReference>
<dbReference type="EMBL" id="BLRY01000476">
    <property type="protein sequence ID" value="GFP28879.1"/>
    <property type="molecule type" value="Genomic_DNA"/>
</dbReference>
<dbReference type="GO" id="GO:0031419">
    <property type="term" value="F:cobalamin binding"/>
    <property type="evidence" value="ECO:0007669"/>
    <property type="project" value="UniProtKB-KW"/>
</dbReference>
<accession>A0A6V8P8C3</accession>
<dbReference type="PANTHER" id="PTHR43371">
    <property type="entry name" value="VITAMIN B12-DEPENDENT RIBONUCLEOTIDE REDUCTASE"/>
    <property type="match status" value="1"/>
</dbReference>
<dbReference type="GO" id="GO:0004748">
    <property type="term" value="F:ribonucleoside-diphosphate reductase activity, thioredoxin disulfide as acceptor"/>
    <property type="evidence" value="ECO:0007669"/>
    <property type="project" value="TreeGrafter"/>
</dbReference>
<feature type="non-terminal residue" evidence="6">
    <location>
        <position position="215"/>
    </location>
</feature>
<evidence type="ECO:0000256" key="3">
    <source>
        <dbReference type="ARBA" id="ARBA00023002"/>
    </source>
</evidence>
<organism evidence="6 7">
    <name type="scientific">Candidatus Hakubella thermalkaliphila</name>
    <dbReference type="NCBI Taxonomy" id="2754717"/>
    <lineage>
        <taxon>Bacteria</taxon>
        <taxon>Bacillati</taxon>
        <taxon>Actinomycetota</taxon>
        <taxon>Actinomycetota incertae sedis</taxon>
        <taxon>Candidatus Hakubellales</taxon>
        <taxon>Candidatus Hakubellaceae</taxon>
        <taxon>Candidatus Hakubella</taxon>
    </lineage>
</organism>
<keyword evidence="2" id="KW-0846">Cobalamin</keyword>
<protein>
    <submittedName>
        <fullName evidence="6">Ribonucleoside-diphosphate reductase alpha chain</fullName>
    </submittedName>
</protein>
<evidence type="ECO:0000259" key="5">
    <source>
        <dbReference type="Pfam" id="PF02867"/>
    </source>
</evidence>
<dbReference type="PANTHER" id="PTHR43371:SF1">
    <property type="entry name" value="RIBONUCLEOSIDE-DIPHOSPHATE REDUCTASE"/>
    <property type="match status" value="1"/>
</dbReference>
<gene>
    <name evidence="6" type="ORF">HKBW3S33_02295</name>
</gene>
<evidence type="ECO:0000313" key="6">
    <source>
        <dbReference type="EMBL" id="GFP28879.1"/>
    </source>
</evidence>
<evidence type="ECO:0000313" key="7">
    <source>
        <dbReference type="Proteomes" id="UP000591948"/>
    </source>
</evidence>
<dbReference type="InterPro" id="IPR050862">
    <property type="entry name" value="RdRp_reductase_class-2"/>
</dbReference>